<name>A0A919Q1T5_9MICO</name>
<dbReference type="Proteomes" id="UP000652354">
    <property type="component" value="Unassembled WGS sequence"/>
</dbReference>
<dbReference type="SUPFAM" id="SSF53067">
    <property type="entry name" value="Actin-like ATPase domain"/>
    <property type="match status" value="1"/>
</dbReference>
<dbReference type="AlphaFoldDB" id="A0A919Q1T5"/>
<comment type="similarity">
    <text evidence="1">Belongs to the ROK (NagC/XylR) family.</text>
</comment>
<sequence>MSAVRIGVDIGGTKVDAVVLDPGGDIVARHRVPVRMGDDGVVGSARDAVSHVCDIAGVTASDAGAIGVGVPGAVTGGVVRHALNLGVTELDLSSQLSAAWGVPVHVENDVNAAAIGAWHLLGDGRTSVAYLNVGTGLAAGIILDGRLWRGARGAAGEIGHIGIDPAGPVGADGLRGGLETYASGSGVALQWGREGQAAVEVLRAAQDGDVRAREIRERLLGGVAHAARILILTLDVAHVMLGGGLTGMGAELLDGAREVIREWEEASAFLASLEIGSRLSLVPGDQPVAAIGAAMLEVDHG</sequence>
<evidence type="ECO:0000313" key="3">
    <source>
        <dbReference type="Proteomes" id="UP000652354"/>
    </source>
</evidence>
<proteinExistence type="inferred from homology"/>
<evidence type="ECO:0000313" key="2">
    <source>
        <dbReference type="EMBL" id="GIG54720.1"/>
    </source>
</evidence>
<accession>A0A919Q1T5</accession>
<dbReference type="EMBL" id="BONR01000003">
    <property type="protein sequence ID" value="GIG54720.1"/>
    <property type="molecule type" value="Genomic_DNA"/>
</dbReference>
<dbReference type="InterPro" id="IPR043129">
    <property type="entry name" value="ATPase_NBD"/>
</dbReference>
<dbReference type="PANTHER" id="PTHR18964:SF149">
    <property type="entry name" value="BIFUNCTIONAL UDP-N-ACETYLGLUCOSAMINE 2-EPIMERASE_N-ACETYLMANNOSAMINE KINASE"/>
    <property type="match status" value="1"/>
</dbReference>
<organism evidence="2 3">
    <name type="scientific">Demequina activiva</name>
    <dbReference type="NCBI Taxonomy" id="1582364"/>
    <lineage>
        <taxon>Bacteria</taxon>
        <taxon>Bacillati</taxon>
        <taxon>Actinomycetota</taxon>
        <taxon>Actinomycetes</taxon>
        <taxon>Micrococcales</taxon>
        <taxon>Demequinaceae</taxon>
        <taxon>Demequina</taxon>
    </lineage>
</organism>
<reference evidence="2" key="1">
    <citation type="submission" date="2021-01" db="EMBL/GenBank/DDBJ databases">
        <title>Whole genome shotgun sequence of Demequina activiva NBRC 110675.</title>
        <authorList>
            <person name="Komaki H."/>
            <person name="Tamura T."/>
        </authorList>
    </citation>
    <scope>NUCLEOTIDE SEQUENCE</scope>
    <source>
        <strain evidence="2">NBRC 110675</strain>
    </source>
</reference>
<comment type="caution">
    <text evidence="2">The sequence shown here is derived from an EMBL/GenBank/DDBJ whole genome shotgun (WGS) entry which is preliminary data.</text>
</comment>
<keyword evidence="3" id="KW-1185">Reference proteome</keyword>
<dbReference type="Pfam" id="PF00480">
    <property type="entry name" value="ROK"/>
    <property type="match status" value="1"/>
</dbReference>
<dbReference type="InterPro" id="IPR000600">
    <property type="entry name" value="ROK"/>
</dbReference>
<dbReference type="RefSeq" id="WP_239066574.1">
    <property type="nucleotide sequence ID" value="NZ_BONR01000003.1"/>
</dbReference>
<dbReference type="PANTHER" id="PTHR18964">
    <property type="entry name" value="ROK (REPRESSOR, ORF, KINASE) FAMILY"/>
    <property type="match status" value="1"/>
</dbReference>
<evidence type="ECO:0000256" key="1">
    <source>
        <dbReference type="ARBA" id="ARBA00006479"/>
    </source>
</evidence>
<gene>
    <name evidence="2" type="ORF">Dac01nite_14720</name>
</gene>
<protein>
    <submittedName>
        <fullName evidence="2">NagC family transcriptional regulator</fullName>
    </submittedName>
</protein>
<dbReference type="Gene3D" id="3.30.420.40">
    <property type="match status" value="2"/>
</dbReference>